<feature type="domain" description="Dynein regulatory complex subunit 7 C-terminal" evidence="1">
    <location>
        <begin position="2"/>
        <end position="70"/>
    </location>
</feature>
<keyword evidence="3" id="KW-1185">Reference proteome</keyword>
<accession>A0ABP0TJS8</accession>
<dbReference type="Pfam" id="PF24671">
    <property type="entry name" value="DRC7_C"/>
    <property type="match status" value="1"/>
</dbReference>
<evidence type="ECO:0000313" key="2">
    <source>
        <dbReference type="EMBL" id="CAK9197764.1"/>
    </source>
</evidence>
<dbReference type="EMBL" id="OZ019903">
    <property type="protein sequence ID" value="CAK9197764.1"/>
    <property type="molecule type" value="Genomic_DNA"/>
</dbReference>
<dbReference type="InterPro" id="IPR033551">
    <property type="entry name" value="DRC7/lobo"/>
</dbReference>
<evidence type="ECO:0000313" key="3">
    <source>
        <dbReference type="Proteomes" id="UP001497512"/>
    </source>
</evidence>
<dbReference type="Proteomes" id="UP001497512">
    <property type="component" value="Chromosome 11"/>
</dbReference>
<sequence length="77" mass="9337">MLAKRRANFERDREGMTVAEEEQYENYCEQTVFRIRILEERHAYHEAKALEKYKEMDAKLRNDPRLTELYNPIVGTK</sequence>
<organism evidence="2 3">
    <name type="scientific">Sphagnum troendelagicum</name>
    <dbReference type="NCBI Taxonomy" id="128251"/>
    <lineage>
        <taxon>Eukaryota</taxon>
        <taxon>Viridiplantae</taxon>
        <taxon>Streptophyta</taxon>
        <taxon>Embryophyta</taxon>
        <taxon>Bryophyta</taxon>
        <taxon>Sphagnophytina</taxon>
        <taxon>Sphagnopsida</taxon>
        <taxon>Sphagnales</taxon>
        <taxon>Sphagnaceae</taxon>
        <taxon>Sphagnum</taxon>
    </lineage>
</organism>
<evidence type="ECO:0000259" key="1">
    <source>
        <dbReference type="Pfam" id="PF24671"/>
    </source>
</evidence>
<gene>
    <name evidence="2" type="ORF">CSSPTR1EN2_LOCUS4137</name>
</gene>
<proteinExistence type="predicted"/>
<dbReference type="InterPro" id="IPR056292">
    <property type="entry name" value="DRC7_C"/>
</dbReference>
<name>A0ABP0TJS8_9BRYO</name>
<reference evidence="2" key="1">
    <citation type="submission" date="2024-02" db="EMBL/GenBank/DDBJ databases">
        <authorList>
            <consortium name="ELIXIR-Norway"/>
            <consortium name="Elixir Norway"/>
        </authorList>
    </citation>
    <scope>NUCLEOTIDE SEQUENCE</scope>
</reference>
<dbReference type="PANTHER" id="PTHR35249">
    <property type="entry name" value="DYNEIN REGULATORY COMPLEX SUBUNIT 7"/>
    <property type="match status" value="1"/>
</dbReference>
<dbReference type="PANTHER" id="PTHR35249:SF2">
    <property type="entry name" value="DYNEIN REGULATORY COMPLEX SUBUNIT 7"/>
    <property type="match status" value="1"/>
</dbReference>
<protein>
    <recommendedName>
        <fullName evidence="1">Dynein regulatory complex subunit 7 C-terminal domain-containing protein</fullName>
    </recommendedName>
</protein>